<dbReference type="EMBL" id="LAZR01029260">
    <property type="protein sequence ID" value="KKL60109.1"/>
    <property type="molecule type" value="Genomic_DNA"/>
</dbReference>
<protein>
    <submittedName>
        <fullName evidence="1">Uncharacterized protein</fullName>
    </submittedName>
</protein>
<name>A0A0F9DEM6_9ZZZZ</name>
<comment type="caution">
    <text evidence="1">The sequence shown here is derived from an EMBL/GenBank/DDBJ whole genome shotgun (WGS) entry which is preliminary data.</text>
</comment>
<organism evidence="1">
    <name type="scientific">marine sediment metagenome</name>
    <dbReference type="NCBI Taxonomy" id="412755"/>
    <lineage>
        <taxon>unclassified sequences</taxon>
        <taxon>metagenomes</taxon>
        <taxon>ecological metagenomes</taxon>
    </lineage>
</organism>
<accession>A0A0F9DEM6</accession>
<dbReference type="AlphaFoldDB" id="A0A0F9DEM6"/>
<gene>
    <name evidence="1" type="ORF">LCGC14_2208590</name>
</gene>
<reference evidence="1" key="1">
    <citation type="journal article" date="2015" name="Nature">
        <title>Complex archaea that bridge the gap between prokaryotes and eukaryotes.</title>
        <authorList>
            <person name="Spang A."/>
            <person name="Saw J.H."/>
            <person name="Jorgensen S.L."/>
            <person name="Zaremba-Niedzwiedzka K."/>
            <person name="Martijn J."/>
            <person name="Lind A.E."/>
            <person name="van Eijk R."/>
            <person name="Schleper C."/>
            <person name="Guy L."/>
            <person name="Ettema T.J."/>
        </authorList>
    </citation>
    <scope>NUCLEOTIDE SEQUENCE</scope>
</reference>
<proteinExistence type="predicted"/>
<evidence type="ECO:0000313" key="1">
    <source>
        <dbReference type="EMBL" id="KKL60109.1"/>
    </source>
</evidence>
<sequence length="103" mass="10885">MATKCTAINDFARCAITLGATSAMITALEEEASYDAVKVVATTLRILRPSGDPVMDRIGPAIERVLEGFAAVDSHHSGYPLGVALCDLMRLCGVPVGPPQPWD</sequence>
<feature type="non-terminal residue" evidence="1">
    <location>
        <position position="103"/>
    </location>
</feature>